<keyword evidence="2" id="KW-1185">Reference proteome</keyword>
<protein>
    <recommendedName>
        <fullName evidence="3">DUF2474 domain-containing protein</fullName>
    </recommendedName>
</protein>
<dbReference type="InterPro" id="IPR018895">
    <property type="entry name" value="DUF2474"/>
</dbReference>
<evidence type="ECO:0000313" key="1">
    <source>
        <dbReference type="EMBL" id="GAL58074.1"/>
    </source>
</evidence>
<dbReference type="RefSeq" id="WP_072015217.1">
    <property type="nucleotide sequence ID" value="NZ_BBMZ01000009.1"/>
</dbReference>
<evidence type="ECO:0008006" key="3">
    <source>
        <dbReference type="Google" id="ProtNLM"/>
    </source>
</evidence>
<organism evidence="1 2">
    <name type="scientific">Pseudescherichia vulneris NBRC 102420</name>
    <dbReference type="NCBI Taxonomy" id="1115515"/>
    <lineage>
        <taxon>Bacteria</taxon>
        <taxon>Pseudomonadati</taxon>
        <taxon>Pseudomonadota</taxon>
        <taxon>Gammaproteobacteria</taxon>
        <taxon>Enterobacterales</taxon>
        <taxon>Enterobacteriaceae</taxon>
        <taxon>Pseudescherichia</taxon>
    </lineage>
</organism>
<evidence type="ECO:0000313" key="2">
    <source>
        <dbReference type="Proteomes" id="UP000029462"/>
    </source>
</evidence>
<dbReference type="STRING" id="1115515.EV102420_09_01060"/>
<accession>A0A090V4A2</accession>
<dbReference type="AlphaFoldDB" id="A0A090V4A2"/>
<dbReference type="OrthoDB" id="6199137at2"/>
<comment type="caution">
    <text evidence="1">The sequence shown here is derived from an EMBL/GenBank/DDBJ whole genome shotgun (WGS) entry which is preliminary data.</text>
</comment>
<dbReference type="eggNOG" id="ENOG5033AGH">
    <property type="taxonomic scope" value="Bacteria"/>
</dbReference>
<dbReference type="Pfam" id="PF10617">
    <property type="entry name" value="DUF2474"/>
    <property type="match status" value="1"/>
</dbReference>
<sequence length="43" mass="4746">MAAPRFVKRLFWLIAIWVASVLALTAVSMAFRLLMSAAGLKSH</sequence>
<proteinExistence type="predicted"/>
<gene>
    <name evidence="1" type="ORF">EV102420_09_01060</name>
</gene>
<dbReference type="EMBL" id="BBMZ01000009">
    <property type="protein sequence ID" value="GAL58074.1"/>
    <property type="molecule type" value="Genomic_DNA"/>
</dbReference>
<reference evidence="1 2" key="1">
    <citation type="submission" date="2014-09" db="EMBL/GenBank/DDBJ databases">
        <title>Whole genome shotgun sequence of Escherichia vulneris NBRC 102420.</title>
        <authorList>
            <person name="Yoshida Y."/>
            <person name="Hosoyama A."/>
            <person name="Tsuchikane K."/>
            <person name="Ohji S."/>
            <person name="Ichikawa N."/>
            <person name="Kimura A."/>
            <person name="Yamazoe A."/>
            <person name="Ezaki T."/>
            <person name="Fujita N."/>
        </authorList>
    </citation>
    <scope>NUCLEOTIDE SEQUENCE [LARGE SCALE GENOMIC DNA]</scope>
    <source>
        <strain evidence="1 2">NBRC 102420</strain>
    </source>
</reference>
<name>A0A090V4A2_PSEVU</name>
<dbReference type="Proteomes" id="UP000029462">
    <property type="component" value="Unassembled WGS sequence"/>
</dbReference>